<sequence length="166" mass="18163">MWKEGRVYMSLEKALGYLEKAGYREHVIQLGESTATVAMAAEALGVEPGRIAKTMSFLQGDKAVLIITEGTAKIDNRKYKDTFHVKAKMIPFEEVENIIGHAPGGVCPFGINEGIDVYLDESLKQFDIVYPAAGDDHSAVKLTIAELEDASQAKGWVDVCKEAENV</sequence>
<dbReference type="Pfam" id="PF04073">
    <property type="entry name" value="tRNA_edit"/>
    <property type="match status" value="1"/>
</dbReference>
<feature type="domain" description="YbaK/aminoacyl-tRNA synthetase-associated" evidence="1">
    <location>
        <begin position="32"/>
        <end position="149"/>
    </location>
</feature>
<dbReference type="Proteomes" id="UP000001476">
    <property type="component" value="Plasmid pEubeli2"/>
</dbReference>
<accession>C4Z623</accession>
<keyword evidence="3" id="KW-1185">Reference proteome</keyword>
<reference evidence="2 3" key="1">
    <citation type="journal article" date="2009" name="Proc. Natl. Acad. Sci. U.S.A.">
        <title>Characterizing a model human gut microbiota composed of members of its two dominant bacterial phyla.</title>
        <authorList>
            <person name="Mahowald M.A."/>
            <person name="Rey F.E."/>
            <person name="Seedorf H."/>
            <person name="Turnbaugh P.J."/>
            <person name="Fulton R.S."/>
            <person name="Wollam A."/>
            <person name="Shah N."/>
            <person name="Wang C."/>
            <person name="Magrini V."/>
            <person name="Wilson R.K."/>
            <person name="Cantarel B.L."/>
            <person name="Coutinho P.M."/>
            <person name="Henrissat B."/>
            <person name="Crock L.W."/>
            <person name="Russell A."/>
            <person name="Verberkmoes N.C."/>
            <person name="Hettich R.L."/>
            <person name="Gordon J.I."/>
        </authorList>
    </citation>
    <scope>NUCLEOTIDE SEQUENCE [LARGE SCALE GENOMIC DNA]</scope>
    <source>
        <strain evidence="3">ATCC 27750 / DSM 3376 / VPI C15-48 / C15-B4</strain>
        <plasmid evidence="2">unnamed</plasmid>
    </source>
</reference>
<dbReference type="SUPFAM" id="SSF55826">
    <property type="entry name" value="YbaK/ProRS associated domain"/>
    <property type="match status" value="1"/>
</dbReference>
<dbReference type="InterPro" id="IPR007214">
    <property type="entry name" value="YbaK/aa-tRNA-synth-assoc-dom"/>
</dbReference>
<gene>
    <name evidence="2" type="ordered locus">EUBELI_20270</name>
</gene>
<evidence type="ECO:0000313" key="2">
    <source>
        <dbReference type="EMBL" id="ACR73415.1"/>
    </source>
</evidence>
<dbReference type="AlphaFoldDB" id="C4Z623"/>
<dbReference type="PANTHER" id="PTHR30411:SF1">
    <property type="entry name" value="CYTOPLASMIC PROTEIN"/>
    <property type="match status" value="1"/>
</dbReference>
<organism evidence="2 3">
    <name type="scientific">Lachnospira eligens (strain ATCC 27750 / DSM 3376 / VPI C15-48 / C15-B4)</name>
    <name type="common">Eubacterium eligens</name>
    <dbReference type="NCBI Taxonomy" id="515620"/>
    <lineage>
        <taxon>Bacteria</taxon>
        <taxon>Bacillati</taxon>
        <taxon>Bacillota</taxon>
        <taxon>Clostridia</taxon>
        <taxon>Lachnospirales</taxon>
        <taxon>Lachnospiraceae</taxon>
        <taxon>Lachnospira</taxon>
    </lineage>
</organism>
<dbReference type="GO" id="GO:0002161">
    <property type="term" value="F:aminoacyl-tRNA deacylase activity"/>
    <property type="evidence" value="ECO:0007669"/>
    <property type="project" value="InterPro"/>
</dbReference>
<dbReference type="EMBL" id="CP001106">
    <property type="protein sequence ID" value="ACR73415.1"/>
    <property type="molecule type" value="Genomic_DNA"/>
</dbReference>
<evidence type="ECO:0000313" key="3">
    <source>
        <dbReference type="Proteomes" id="UP000001476"/>
    </source>
</evidence>
<geneLocation type="plasmid" evidence="3">
    <name>pEubeli2</name>
</geneLocation>
<protein>
    <recommendedName>
        <fullName evidence="1">YbaK/aminoacyl-tRNA synthetase-associated domain-containing protein</fullName>
    </recommendedName>
</protein>
<dbReference type="KEGG" id="eel:EUBELI_20270"/>
<dbReference type="HOGENOM" id="CLU_094875_0_3_9"/>
<evidence type="ECO:0000259" key="1">
    <source>
        <dbReference type="Pfam" id="PF04073"/>
    </source>
</evidence>
<dbReference type="Gene3D" id="3.90.960.10">
    <property type="entry name" value="YbaK/aminoacyl-tRNA synthetase-associated domain"/>
    <property type="match status" value="1"/>
</dbReference>
<proteinExistence type="predicted"/>
<dbReference type="eggNOG" id="COG2606">
    <property type="taxonomic scope" value="Bacteria"/>
</dbReference>
<dbReference type="PANTHER" id="PTHR30411">
    <property type="entry name" value="CYTOPLASMIC PROTEIN"/>
    <property type="match status" value="1"/>
</dbReference>
<dbReference type="InterPro" id="IPR036754">
    <property type="entry name" value="YbaK/aa-tRNA-synt-asso_dom_sf"/>
</dbReference>
<name>C4Z623_LACE2</name>
<dbReference type="CDD" id="cd04333">
    <property type="entry name" value="ProX_deacylase"/>
    <property type="match status" value="1"/>
</dbReference>
<keyword evidence="2" id="KW-0614">Plasmid</keyword>